<dbReference type="InterPro" id="IPR015946">
    <property type="entry name" value="KH_dom-like_a/b"/>
</dbReference>
<reference evidence="1 2" key="1">
    <citation type="submission" date="2020-09" db="EMBL/GenBank/DDBJ databases">
        <title>Paenibacillus sp. strain PR3 16S rRNA gene Genome sequencing and assembly.</title>
        <authorList>
            <person name="Kim J."/>
        </authorList>
    </citation>
    <scope>NUCLEOTIDE SEQUENCE [LARGE SCALE GENOMIC DNA]</scope>
    <source>
        <strain evidence="1 2">PR3</strain>
    </source>
</reference>
<dbReference type="Proteomes" id="UP000609346">
    <property type="component" value="Unassembled WGS sequence"/>
</dbReference>
<sequence>MKSKLTILSDSKQLAVAGTHSVVLDRGNDQGGEDAGFRAGELWLIALSGCVGGSLNHRARGYGYSQAVTRVTAEDTVNSEGKIVGVVFTLTFVAEVDNETRLRLLQETREHCKMLNTVGPHIDVKLVQQSEDAIPTHQAAGGSELTEIAAATAADEAIEQRQACRLEDGSCCI</sequence>
<dbReference type="RefSeq" id="WP_191205749.1">
    <property type="nucleotide sequence ID" value="NZ_JACXZA010000006.1"/>
</dbReference>
<dbReference type="InterPro" id="IPR036102">
    <property type="entry name" value="OsmC/Ohrsf"/>
</dbReference>
<accession>A0ABR8N223</accession>
<organism evidence="1 2">
    <name type="scientific">Paenibacillus terricola</name>
    <dbReference type="NCBI Taxonomy" id="2763503"/>
    <lineage>
        <taxon>Bacteria</taxon>
        <taxon>Bacillati</taxon>
        <taxon>Bacillota</taxon>
        <taxon>Bacilli</taxon>
        <taxon>Bacillales</taxon>
        <taxon>Paenibacillaceae</taxon>
        <taxon>Paenibacillus</taxon>
    </lineage>
</organism>
<protein>
    <submittedName>
        <fullName evidence="1">OsmC family protein</fullName>
    </submittedName>
</protein>
<keyword evidence="2" id="KW-1185">Reference proteome</keyword>
<evidence type="ECO:0000313" key="1">
    <source>
        <dbReference type="EMBL" id="MBD3921442.1"/>
    </source>
</evidence>
<proteinExistence type="predicted"/>
<dbReference type="SUPFAM" id="SSF82784">
    <property type="entry name" value="OsmC-like"/>
    <property type="match status" value="1"/>
</dbReference>
<comment type="caution">
    <text evidence="1">The sequence shown here is derived from an EMBL/GenBank/DDBJ whole genome shotgun (WGS) entry which is preliminary data.</text>
</comment>
<dbReference type="EMBL" id="JACXZA010000006">
    <property type="protein sequence ID" value="MBD3921442.1"/>
    <property type="molecule type" value="Genomic_DNA"/>
</dbReference>
<dbReference type="InterPro" id="IPR003718">
    <property type="entry name" value="OsmC/Ohr_fam"/>
</dbReference>
<gene>
    <name evidence="1" type="ORF">H8B09_21920</name>
</gene>
<name>A0ABR8N223_9BACL</name>
<dbReference type="Pfam" id="PF02566">
    <property type="entry name" value="OsmC"/>
    <property type="match status" value="1"/>
</dbReference>
<evidence type="ECO:0000313" key="2">
    <source>
        <dbReference type="Proteomes" id="UP000609346"/>
    </source>
</evidence>
<dbReference type="Gene3D" id="3.30.300.20">
    <property type="match status" value="1"/>
</dbReference>